<organism evidence="1 2">
    <name type="scientific">Limnospira platensis NIES-46</name>
    <dbReference type="NCBI Taxonomy" id="1236695"/>
    <lineage>
        <taxon>Bacteria</taxon>
        <taxon>Bacillati</taxon>
        <taxon>Cyanobacteriota</taxon>
        <taxon>Cyanophyceae</taxon>
        <taxon>Oscillatoriophycideae</taxon>
        <taxon>Oscillatoriales</taxon>
        <taxon>Sirenicapillariaceae</taxon>
        <taxon>Limnospira</taxon>
    </lineage>
</organism>
<reference evidence="1 2" key="1">
    <citation type="journal article" date="2019" name="J Genomics">
        <title>The Draft Genome of a Hydrogen-producing Cyanobacterium, Arthrospira platensis NIES-46.</title>
        <authorList>
            <person name="Suzuki S."/>
            <person name="Yamaguchi H."/>
            <person name="Kawachi M."/>
        </authorList>
    </citation>
    <scope>NUCLEOTIDE SEQUENCE [LARGE SCALE GENOMIC DNA]</scope>
    <source>
        <strain evidence="1 2">NIES-46</strain>
    </source>
</reference>
<dbReference type="EMBL" id="BIMW01000011">
    <property type="protein sequence ID" value="GCE92324.1"/>
    <property type="molecule type" value="Genomic_DNA"/>
</dbReference>
<evidence type="ECO:0000313" key="2">
    <source>
        <dbReference type="Proteomes" id="UP000326169"/>
    </source>
</evidence>
<comment type="caution">
    <text evidence="1">The sequence shown here is derived from an EMBL/GenBank/DDBJ whole genome shotgun (WGS) entry which is preliminary data.</text>
</comment>
<dbReference type="GeneID" id="301681334"/>
<accession>A0A5M3SZ45</accession>
<sequence>MRILVTIPHFFNSQGDATHGSLSKDPRPRLIGLTMGLTALRALYDQRQCIIDIGKCEAFGVNHAQDNRVDILLCTTQDCHLLNQLQLPPEFYRHCPTEAEPMKLGFECQDLLRSGLGKYDYYCYLEDDLILHDPWFFVKLAWFNAYAGDDCLLQPNRYEVSPYGLINKAYVDGDLLPHVTAKFQNIRDRPQLVGKVMEQPIQFNRSLNPHAGCYFLNNNQMEHWVKQPYFLDRDSSFVGPLESAATLGIMKSFRIYKPAPAYANFLEIQHFGSTFLNLIGKQVKLGNSPHQTHGEVEG</sequence>
<dbReference type="RefSeq" id="WP_014275901.1">
    <property type="nucleotide sequence ID" value="NZ_BIMW01000011.1"/>
</dbReference>
<evidence type="ECO:0008006" key="3">
    <source>
        <dbReference type="Google" id="ProtNLM"/>
    </source>
</evidence>
<proteinExistence type="predicted"/>
<protein>
    <recommendedName>
        <fullName evidence="3">Calcium-binding protein</fullName>
    </recommendedName>
</protein>
<keyword evidence="2" id="KW-1185">Reference proteome</keyword>
<name>A0A5M3SZ45_LIMPL</name>
<dbReference type="Proteomes" id="UP000326169">
    <property type="component" value="Unassembled WGS sequence"/>
</dbReference>
<gene>
    <name evidence="1" type="ORF">NIES46_03630</name>
</gene>
<evidence type="ECO:0000313" key="1">
    <source>
        <dbReference type="EMBL" id="GCE92324.1"/>
    </source>
</evidence>